<dbReference type="AlphaFoldDB" id="A0A9D9IG06"/>
<proteinExistence type="predicted"/>
<dbReference type="Proteomes" id="UP000823604">
    <property type="component" value="Unassembled WGS sequence"/>
</dbReference>
<sequence length="377" mass="44368">MEMKTHYTIREISSRRDLKRFIRFPLDLYRECRQYVPALNGDQMHSLTDAPSRKYCELVLWLAEDASGKIVGRIAGMINPRYNELYSRKRARFGWFDCIEDYEVARGLFDAACNWAKSRGMEEIHGPLYYNTMGKQGMLVEGFDNTPPFNCLYNFPYYPVFAEKYGFVKELDWVQYKAKASQGLPERMEMMAERLMQRYKLHVADINSLKKDKALVYKFFKNYNESFAKVPNFVPYDDAEIEEEARQVMKMLSPDTNCILMDENNDIAAFGICFPSISEALKKTRGRLFPFGWYHLVQAFKPRHIEVLDLMLAGNAPKYQNTGISVIVHKFLAENFKRLNIDFAITNPQVETNTAVNVWERYEHEPYMRRRCYIKNI</sequence>
<dbReference type="EMBL" id="JADIMA010000002">
    <property type="protein sequence ID" value="MBO8472028.1"/>
    <property type="molecule type" value="Genomic_DNA"/>
</dbReference>
<accession>A0A9D9IG06</accession>
<evidence type="ECO:0008006" key="3">
    <source>
        <dbReference type="Google" id="ProtNLM"/>
    </source>
</evidence>
<dbReference type="InterPro" id="IPR016181">
    <property type="entry name" value="Acyl_CoA_acyltransferase"/>
</dbReference>
<name>A0A9D9IG06_9BACT</name>
<comment type="caution">
    <text evidence="1">The sequence shown here is derived from an EMBL/GenBank/DDBJ whole genome shotgun (WGS) entry which is preliminary data.</text>
</comment>
<evidence type="ECO:0000313" key="1">
    <source>
        <dbReference type="EMBL" id="MBO8472028.1"/>
    </source>
</evidence>
<protein>
    <recommendedName>
        <fullName evidence="3">N-acetyltransferase domain-containing protein</fullName>
    </recommendedName>
</protein>
<dbReference type="PANTHER" id="PTHR41368">
    <property type="entry name" value="PROTEIN YGHO"/>
    <property type="match status" value="1"/>
</dbReference>
<organism evidence="1 2">
    <name type="scientific">Candidatus Merdivivens pullicola</name>
    <dbReference type="NCBI Taxonomy" id="2840872"/>
    <lineage>
        <taxon>Bacteria</taxon>
        <taxon>Pseudomonadati</taxon>
        <taxon>Bacteroidota</taxon>
        <taxon>Bacteroidia</taxon>
        <taxon>Bacteroidales</taxon>
        <taxon>Muribaculaceae</taxon>
        <taxon>Muribaculaceae incertae sedis</taxon>
        <taxon>Candidatus Merdivivens</taxon>
    </lineage>
</organism>
<dbReference type="PANTHER" id="PTHR41368:SF1">
    <property type="entry name" value="PROTEIN YGHO"/>
    <property type="match status" value="1"/>
</dbReference>
<reference evidence="1" key="2">
    <citation type="journal article" date="2021" name="PeerJ">
        <title>Extensive microbial diversity within the chicken gut microbiome revealed by metagenomics and culture.</title>
        <authorList>
            <person name="Gilroy R."/>
            <person name="Ravi A."/>
            <person name="Getino M."/>
            <person name="Pursley I."/>
            <person name="Horton D.L."/>
            <person name="Alikhan N.F."/>
            <person name="Baker D."/>
            <person name="Gharbi K."/>
            <person name="Hall N."/>
            <person name="Watson M."/>
            <person name="Adriaenssens E.M."/>
            <person name="Foster-Nyarko E."/>
            <person name="Jarju S."/>
            <person name="Secka A."/>
            <person name="Antonio M."/>
            <person name="Oren A."/>
            <person name="Chaudhuri R.R."/>
            <person name="La Ragione R."/>
            <person name="Hildebrand F."/>
            <person name="Pallen M.J."/>
        </authorList>
    </citation>
    <scope>NUCLEOTIDE SEQUENCE</scope>
    <source>
        <strain evidence="1">B1-8020</strain>
    </source>
</reference>
<dbReference type="InterPro" id="IPR039968">
    <property type="entry name" value="BcerS-like"/>
</dbReference>
<gene>
    <name evidence="1" type="ORF">IAB81_00135</name>
</gene>
<evidence type="ECO:0000313" key="2">
    <source>
        <dbReference type="Proteomes" id="UP000823604"/>
    </source>
</evidence>
<reference evidence="1" key="1">
    <citation type="submission" date="2020-10" db="EMBL/GenBank/DDBJ databases">
        <authorList>
            <person name="Gilroy R."/>
        </authorList>
    </citation>
    <scope>NUCLEOTIDE SEQUENCE</scope>
    <source>
        <strain evidence="1">B1-8020</strain>
    </source>
</reference>
<dbReference type="SUPFAM" id="SSF55729">
    <property type="entry name" value="Acyl-CoA N-acyltransferases (Nat)"/>
    <property type="match status" value="1"/>
</dbReference>